<dbReference type="PANTHER" id="PTHR12674">
    <property type="entry name" value="PREFOLDIN SUBUNIT 5"/>
    <property type="match status" value="1"/>
</dbReference>
<dbReference type="GeneID" id="24270234"/>
<keyword evidence="3" id="KW-1185">Reference proteome</keyword>
<dbReference type="SUPFAM" id="SSF46579">
    <property type="entry name" value="Prefoldin"/>
    <property type="match status" value="1"/>
</dbReference>
<dbReference type="Gene3D" id="1.10.287.370">
    <property type="match status" value="1"/>
</dbReference>
<dbReference type="GO" id="GO:0016272">
    <property type="term" value="C:prefoldin complex"/>
    <property type="evidence" value="ECO:0007669"/>
    <property type="project" value="InterPro"/>
</dbReference>
<dbReference type="CDD" id="cd23158">
    <property type="entry name" value="Prefoldin_UXT"/>
    <property type="match status" value="1"/>
</dbReference>
<dbReference type="InterPro" id="IPR004127">
    <property type="entry name" value="Prefoldin_subunit_alpha"/>
</dbReference>
<sequence length="194" mass="23231">MNFYEALGNAAINEENKEDFKKLILKSESFIDDVLHEQLKERQKKRDEILQDIFDMQILVENLKLFINMKDQKQIETLTMLGCDSYVYADILDKNKIFIQIGYEFYLEMSLEDAIVFLKKKINLYEDKVAYWNKQISRVKAHIQIVITLRISFLTERFYEWYTCSLTSRVYNDDMILFLFSLLLQLMRAISNLT</sequence>
<dbReference type="GO" id="GO:0051082">
    <property type="term" value="F:unfolded protein binding"/>
    <property type="evidence" value="ECO:0007669"/>
    <property type="project" value="InterPro"/>
</dbReference>
<dbReference type="InterPro" id="IPR009053">
    <property type="entry name" value="Prefoldin"/>
</dbReference>
<dbReference type="GO" id="GO:1990114">
    <property type="term" value="P:RNA polymerase II core complex assembly"/>
    <property type="evidence" value="ECO:0007669"/>
    <property type="project" value="TreeGrafter"/>
</dbReference>
<accession>A0A0D9QF39</accession>
<dbReference type="OrthoDB" id="433124at2759"/>
<dbReference type="GO" id="GO:0005737">
    <property type="term" value="C:cytoplasm"/>
    <property type="evidence" value="ECO:0007669"/>
    <property type="project" value="TreeGrafter"/>
</dbReference>
<reference evidence="2 3" key="1">
    <citation type="submission" date="2014-03" db="EMBL/GenBank/DDBJ databases">
        <title>The Genome Sequence of Plasmodium fragile nilgiri.</title>
        <authorList>
            <consortium name="The Broad Institute Genomics Platform"/>
            <consortium name="The Broad Institute Genome Sequencing Center for Infectious Disease"/>
            <person name="Neafsey D."/>
            <person name="Duraisingh M."/>
            <person name="Young S.K."/>
            <person name="Zeng Q."/>
            <person name="Gargeya S."/>
            <person name="Abouelleil A."/>
            <person name="Alvarado L."/>
            <person name="Chapman S.B."/>
            <person name="Gainer-Dewar J."/>
            <person name="Goldberg J."/>
            <person name="Griggs A."/>
            <person name="Gujja S."/>
            <person name="Hansen M."/>
            <person name="Howarth C."/>
            <person name="Imamovic A."/>
            <person name="Larimer J."/>
            <person name="Pearson M."/>
            <person name="Poon T.W."/>
            <person name="Priest M."/>
            <person name="Roberts A."/>
            <person name="Saif S."/>
            <person name="Shea T."/>
            <person name="Sykes S."/>
            <person name="Wortman J."/>
            <person name="Nusbaum C."/>
            <person name="Birren B."/>
        </authorList>
    </citation>
    <scope>NUCLEOTIDE SEQUENCE [LARGE SCALE GENOMIC DNA]</scope>
    <source>
        <strain evidence="3">nilgiri</strain>
    </source>
</reference>
<evidence type="ECO:0000256" key="1">
    <source>
        <dbReference type="ARBA" id="ARBA00010048"/>
    </source>
</evidence>
<evidence type="ECO:0000313" key="3">
    <source>
        <dbReference type="Proteomes" id="UP000054561"/>
    </source>
</evidence>
<dbReference type="InterPro" id="IPR011599">
    <property type="entry name" value="PFD_alpha_archaea"/>
</dbReference>
<dbReference type="OMA" id="HMPDGYK"/>
<dbReference type="GO" id="GO:1990115">
    <property type="term" value="P:RNA polymerase III assembly"/>
    <property type="evidence" value="ECO:0007669"/>
    <property type="project" value="TreeGrafter"/>
</dbReference>
<dbReference type="Proteomes" id="UP000054561">
    <property type="component" value="Unassembled WGS sequence"/>
</dbReference>
<dbReference type="VEuPathDB" id="PlasmoDB:AK88_04920"/>
<dbReference type="GO" id="GO:0006457">
    <property type="term" value="P:protein folding"/>
    <property type="evidence" value="ECO:0007669"/>
    <property type="project" value="InterPro"/>
</dbReference>
<dbReference type="RefSeq" id="XP_012337947.1">
    <property type="nucleotide sequence ID" value="XM_012482524.1"/>
</dbReference>
<dbReference type="EMBL" id="KQ001725">
    <property type="protein sequence ID" value="KJP85447.1"/>
    <property type="molecule type" value="Genomic_DNA"/>
</dbReference>
<organism evidence="2 3">
    <name type="scientific">Plasmodium fragile</name>
    <dbReference type="NCBI Taxonomy" id="5857"/>
    <lineage>
        <taxon>Eukaryota</taxon>
        <taxon>Sar</taxon>
        <taxon>Alveolata</taxon>
        <taxon>Apicomplexa</taxon>
        <taxon>Aconoidasida</taxon>
        <taxon>Haemosporida</taxon>
        <taxon>Plasmodiidae</taxon>
        <taxon>Plasmodium</taxon>
        <taxon>Plasmodium (Plasmodium)</taxon>
    </lineage>
</organism>
<name>A0A0D9QF39_PLAFR</name>
<proteinExistence type="inferred from homology"/>
<gene>
    <name evidence="2" type="ORF">AK88_04920</name>
</gene>
<dbReference type="GO" id="GO:1990113">
    <property type="term" value="P:RNA polymerase I assembly"/>
    <property type="evidence" value="ECO:0007669"/>
    <property type="project" value="TreeGrafter"/>
</dbReference>
<protein>
    <submittedName>
        <fullName evidence="2">Prefoldin, alpha subunit</fullName>
    </submittedName>
</protein>
<comment type="similarity">
    <text evidence="1">Belongs to the prefoldin subunit alpha family.</text>
</comment>
<dbReference type="PANTHER" id="PTHR12674:SF2">
    <property type="entry name" value="PREFOLDIN SUBUNIT 5"/>
    <property type="match status" value="1"/>
</dbReference>
<evidence type="ECO:0000313" key="2">
    <source>
        <dbReference type="EMBL" id="KJP85447.1"/>
    </source>
</evidence>
<dbReference type="Pfam" id="PF02996">
    <property type="entry name" value="Prefoldin"/>
    <property type="match status" value="1"/>
</dbReference>
<dbReference type="AlphaFoldDB" id="A0A0D9QF39"/>